<dbReference type="Gene3D" id="1.10.275.10">
    <property type="entry name" value="Fumarase/aspartase (N-terminal domain)"/>
    <property type="match status" value="1"/>
</dbReference>
<dbReference type="InterPro" id="IPR022314">
    <property type="entry name" value="Tyr_aminomutase"/>
</dbReference>
<dbReference type="EC" id="5.4.3.6" evidence="6"/>
<dbReference type="InterPro" id="IPR022313">
    <property type="entry name" value="Phe/His_NH3-lyase_AS"/>
</dbReference>
<proteinExistence type="predicted"/>
<feature type="active site" description="Proton donor/acceptor" evidence="2">
    <location>
        <position position="77"/>
    </location>
</feature>
<dbReference type="FunFam" id="1.10.275.10:FF:000005">
    <property type="entry name" value="Histidine ammonia-lyase"/>
    <property type="match status" value="1"/>
</dbReference>
<dbReference type="AlphaFoldDB" id="A0A9X2VI17"/>
<organism evidence="6 7">
    <name type="scientific">Umezawaea endophytica</name>
    <dbReference type="NCBI Taxonomy" id="1654476"/>
    <lineage>
        <taxon>Bacteria</taxon>
        <taxon>Bacillati</taxon>
        <taxon>Actinomycetota</taxon>
        <taxon>Actinomycetes</taxon>
        <taxon>Pseudonocardiales</taxon>
        <taxon>Pseudonocardiaceae</taxon>
        <taxon>Umezawaea</taxon>
    </lineage>
</organism>
<comment type="caution">
    <text evidence="6">The sequence shown here is derived from an EMBL/GenBank/DDBJ whole genome shotgun (WGS) entry which is preliminary data.</text>
</comment>
<evidence type="ECO:0000256" key="1">
    <source>
        <dbReference type="ARBA" id="ARBA00023239"/>
    </source>
</evidence>
<dbReference type="SUPFAM" id="SSF48557">
    <property type="entry name" value="L-aspartase-like"/>
    <property type="match status" value="1"/>
</dbReference>
<dbReference type="PANTHER" id="PTHR10362">
    <property type="entry name" value="HISTIDINE AMMONIA-LYASE"/>
    <property type="match status" value="1"/>
</dbReference>
<dbReference type="SMR" id="A0A9X2VI17"/>
<feature type="cross-link" description="5-imidazolinone (Ala-Gly)" evidence="5">
    <location>
        <begin position="166"/>
        <end position="168"/>
    </location>
</feature>
<keyword evidence="6" id="KW-0413">Isomerase</keyword>
<feature type="binding site" evidence="3">
    <location>
        <position position="219"/>
    </location>
    <ligand>
        <name>substrate</name>
    </ligand>
</feature>
<evidence type="ECO:0000313" key="7">
    <source>
        <dbReference type="Proteomes" id="UP001141259"/>
    </source>
</evidence>
<dbReference type="GO" id="GO:0016841">
    <property type="term" value="F:ammonia-lyase activity"/>
    <property type="evidence" value="ECO:0007669"/>
    <property type="project" value="InterPro"/>
</dbReference>
<evidence type="ECO:0000313" key="6">
    <source>
        <dbReference type="EMBL" id="MCS7477018.1"/>
    </source>
</evidence>
<protein>
    <submittedName>
        <fullName evidence="6">Tyrosine 2,3-aminomutase</fullName>
        <ecNumber evidence="6">5.4.3.6</ecNumber>
    </submittedName>
</protein>
<dbReference type="PROSITE" id="PS00488">
    <property type="entry name" value="PAL_HISTIDASE"/>
    <property type="match status" value="1"/>
</dbReference>
<dbReference type="InterPro" id="IPR024083">
    <property type="entry name" value="Fumarase/histidase_N"/>
</dbReference>
<dbReference type="Pfam" id="PF00221">
    <property type="entry name" value="Lyase_aromatic"/>
    <property type="match status" value="1"/>
</dbReference>
<dbReference type="GO" id="GO:0050368">
    <property type="term" value="F:L-tyrosine 2,3-aminomutase activity"/>
    <property type="evidence" value="ECO:0007669"/>
    <property type="project" value="UniProtKB-EC"/>
</dbReference>
<feature type="binding site" evidence="3">
    <location>
        <position position="323"/>
    </location>
    <ligand>
        <name>substrate</name>
    </ligand>
</feature>
<gene>
    <name evidence="6" type="primary">cmdF</name>
    <name evidence="6" type="ORF">NZH93_09150</name>
</gene>
<evidence type="ECO:0000256" key="5">
    <source>
        <dbReference type="PIRSR" id="PIRSR622314-4"/>
    </source>
</evidence>
<dbReference type="RefSeq" id="WP_259622531.1">
    <property type="nucleotide sequence ID" value="NZ_JANYMP010000003.1"/>
</dbReference>
<keyword evidence="7" id="KW-1185">Reference proteome</keyword>
<dbReference type="InterPro" id="IPR001106">
    <property type="entry name" value="Aromatic_Lyase"/>
</dbReference>
<dbReference type="Gene3D" id="1.20.200.10">
    <property type="entry name" value="Fumarase/aspartase (Central domain)"/>
    <property type="match status" value="1"/>
</dbReference>
<accession>A0A9X2VI17</accession>
<evidence type="ECO:0000256" key="3">
    <source>
        <dbReference type="PIRSR" id="PIRSR622314-2"/>
    </source>
</evidence>
<evidence type="ECO:0000256" key="4">
    <source>
        <dbReference type="PIRSR" id="PIRSR622314-3"/>
    </source>
</evidence>
<keyword evidence="1" id="KW-0456">Lyase</keyword>
<dbReference type="Proteomes" id="UP001141259">
    <property type="component" value="Unassembled WGS sequence"/>
</dbReference>
<feature type="modified residue" description="2,3-didehydroalanine (Ser)" evidence="4">
    <location>
        <position position="167"/>
    </location>
</feature>
<feature type="binding site" evidence="3">
    <location>
        <position position="107"/>
    </location>
    <ligand>
        <name>substrate</name>
    </ligand>
</feature>
<name>A0A9X2VI17_9PSEU</name>
<evidence type="ECO:0000256" key="2">
    <source>
        <dbReference type="PIRSR" id="PIRSR622314-1"/>
    </source>
</evidence>
<sequence length="554" mass="59262">MCRFAIGRSAVCVVVDTPVRSSEEIPVLIRGEGLTIDDVALVAGQQVLVELDEDQMTMVEETSRRIQKWGGEGQPIYGVNTGFGEMVFMNIPPRFETELQDNLLRTHAAGGGELFTDEAVRAMQVSRLNCLIKGYSGIGTDTLRLMGELLNRGIHPIVPQQGSLGASGDLAPLAHLALPLIAEGRVRKGATIRPSAEVLAEEGLEPVRMGYKSGLALINGTSAMTGVSALALVRARRLVRLALWASAAFIQVMGGSTGAFAERGHALKNHRGQSEVAGLITRLLAGSDLTREHADVMALISAEANGDTVTPVKDYLQNAYTLRCVPQILGPVLDTMAYCRRLVEEELNSCNDNPLIFDTPETVFHGGHFHGQYMAMASDFLNIALTEVGVLAERQLNRVLDPHLNKNFPAFLALGDEGLYSGLQGSQYLATSIASENLDLAAPASVKSIPSNGQNQDVVSMGLIAARKSLRLIDNVNTIVSVLVAACYQAATITGIERFSPPVRGLLELLATKVPGYRDDAGVASDFLATIRDTALSEEADALLPVLDIPADLS</sequence>
<dbReference type="CDD" id="cd00332">
    <property type="entry name" value="PAL-HAL"/>
    <property type="match status" value="1"/>
</dbReference>
<reference evidence="6" key="1">
    <citation type="submission" date="2022-08" db="EMBL/GenBank/DDBJ databases">
        <authorList>
            <person name="Tistechok S."/>
            <person name="Samborskyy M."/>
            <person name="Roman I."/>
        </authorList>
    </citation>
    <scope>NUCLEOTIDE SEQUENCE</scope>
    <source>
        <strain evidence="6">DSM 103496</strain>
    </source>
</reference>
<dbReference type="InterPro" id="IPR008948">
    <property type="entry name" value="L-Aspartase-like"/>
</dbReference>
<dbReference type="EMBL" id="JANYMP010000003">
    <property type="protein sequence ID" value="MCS7477018.1"/>
    <property type="molecule type" value="Genomic_DNA"/>
</dbReference>
<dbReference type="NCBIfam" id="TIGR03832">
    <property type="entry name" value="Tyr_2_3_mutase"/>
    <property type="match status" value="1"/>
</dbReference>